<dbReference type="Gene3D" id="2.130.10.10">
    <property type="entry name" value="YVTN repeat-like/Quinoprotein amine dehydrogenase"/>
    <property type="match status" value="2"/>
</dbReference>
<dbReference type="SMART" id="SM00667">
    <property type="entry name" value="LisH"/>
    <property type="match status" value="1"/>
</dbReference>
<dbReference type="GO" id="GO:0043161">
    <property type="term" value="P:proteasome-mediated ubiquitin-dependent protein catabolic process"/>
    <property type="evidence" value="ECO:0007669"/>
    <property type="project" value="TreeGrafter"/>
</dbReference>
<dbReference type="FunFam" id="2.130.10.10:FF:000087">
    <property type="entry name" value="WD repeat-containing protein 26 homolog"/>
    <property type="match status" value="1"/>
</dbReference>
<dbReference type="Proteomes" id="UP001187531">
    <property type="component" value="Unassembled WGS sequence"/>
</dbReference>
<dbReference type="InterPro" id="IPR001680">
    <property type="entry name" value="WD40_rpt"/>
</dbReference>
<keyword evidence="3 5" id="KW-0853">WD repeat</keyword>
<dbReference type="InterPro" id="IPR019775">
    <property type="entry name" value="WD40_repeat_CS"/>
</dbReference>
<evidence type="ECO:0000256" key="5">
    <source>
        <dbReference type="PROSITE-ProRule" id="PRU00221"/>
    </source>
</evidence>
<dbReference type="GO" id="GO:0005737">
    <property type="term" value="C:cytoplasm"/>
    <property type="evidence" value="ECO:0007669"/>
    <property type="project" value="UniProtKB-SubCell"/>
</dbReference>
<dbReference type="PROSITE" id="PS00678">
    <property type="entry name" value="WD_REPEATS_1"/>
    <property type="match status" value="1"/>
</dbReference>
<protein>
    <recommendedName>
        <fullName evidence="6">CTLH domain-containing protein</fullName>
    </recommendedName>
</protein>
<keyword evidence="8" id="KW-1185">Reference proteome</keyword>
<name>A0AA88HJA0_ARTSF</name>
<keyword evidence="2" id="KW-0963">Cytoplasm</keyword>
<comment type="caution">
    <text evidence="7">The sequence shown here is derived from an EMBL/GenBank/DDBJ whole genome shotgun (WGS) entry which is preliminary data.</text>
</comment>
<comment type="subcellular location">
    <subcellularLocation>
        <location evidence="1">Cytoplasm</location>
    </subcellularLocation>
</comment>
<feature type="repeat" description="WD" evidence="5">
    <location>
        <begin position="534"/>
        <end position="566"/>
    </location>
</feature>
<dbReference type="InterPro" id="IPR006595">
    <property type="entry name" value="CTLH_C"/>
</dbReference>
<dbReference type="SMART" id="SM00320">
    <property type="entry name" value="WD40"/>
    <property type="match status" value="5"/>
</dbReference>
<gene>
    <name evidence="7" type="ORF">QYM36_015705</name>
</gene>
<dbReference type="GO" id="GO:0034657">
    <property type="term" value="C:GID complex"/>
    <property type="evidence" value="ECO:0007669"/>
    <property type="project" value="TreeGrafter"/>
</dbReference>
<dbReference type="Pfam" id="PF23627">
    <property type="entry name" value="LisH_WDR26"/>
    <property type="match status" value="1"/>
</dbReference>
<evidence type="ECO:0000313" key="8">
    <source>
        <dbReference type="Proteomes" id="UP001187531"/>
    </source>
</evidence>
<dbReference type="SUPFAM" id="SSF50998">
    <property type="entry name" value="Quinoprotein alcohol dehydrogenase-like"/>
    <property type="match status" value="1"/>
</dbReference>
<dbReference type="PROSITE" id="PS50896">
    <property type="entry name" value="LISH"/>
    <property type="match status" value="1"/>
</dbReference>
<dbReference type="InterPro" id="IPR015943">
    <property type="entry name" value="WD40/YVTN_repeat-like_dom_sf"/>
</dbReference>
<organism evidence="7 8">
    <name type="scientific">Artemia franciscana</name>
    <name type="common">Brine shrimp</name>
    <name type="synonym">Artemia sanfranciscana</name>
    <dbReference type="NCBI Taxonomy" id="6661"/>
    <lineage>
        <taxon>Eukaryota</taxon>
        <taxon>Metazoa</taxon>
        <taxon>Ecdysozoa</taxon>
        <taxon>Arthropoda</taxon>
        <taxon>Crustacea</taxon>
        <taxon>Branchiopoda</taxon>
        <taxon>Anostraca</taxon>
        <taxon>Artemiidae</taxon>
        <taxon>Artemia</taxon>
    </lineage>
</organism>
<evidence type="ECO:0000256" key="3">
    <source>
        <dbReference type="ARBA" id="ARBA00022574"/>
    </source>
</evidence>
<feature type="domain" description="CTLH" evidence="6">
    <location>
        <begin position="91"/>
        <end position="150"/>
    </location>
</feature>
<feature type="repeat" description="WD" evidence="5">
    <location>
        <begin position="270"/>
        <end position="311"/>
    </location>
</feature>
<dbReference type="InterPro" id="IPR051350">
    <property type="entry name" value="WD_repeat-ST_regulator"/>
</dbReference>
<evidence type="ECO:0000313" key="7">
    <source>
        <dbReference type="EMBL" id="KAK2708099.1"/>
    </source>
</evidence>
<proteinExistence type="predicted"/>
<dbReference type="SMART" id="SM00668">
    <property type="entry name" value="CTLH"/>
    <property type="match status" value="1"/>
</dbReference>
<accession>A0AA88HJA0</accession>
<dbReference type="PROSITE" id="PS50897">
    <property type="entry name" value="CTLH"/>
    <property type="match status" value="1"/>
</dbReference>
<dbReference type="Pfam" id="PF00400">
    <property type="entry name" value="WD40"/>
    <property type="match status" value="4"/>
</dbReference>
<dbReference type="PANTHER" id="PTHR22838">
    <property type="entry name" value="WD REPEAT PROTEIN 26-RELATED"/>
    <property type="match status" value="1"/>
</dbReference>
<dbReference type="AlphaFoldDB" id="A0AA88HJA0"/>
<dbReference type="PROSITE" id="PS50082">
    <property type="entry name" value="WD_REPEATS_2"/>
    <property type="match status" value="2"/>
</dbReference>
<dbReference type="InterPro" id="IPR006594">
    <property type="entry name" value="LisH"/>
</dbReference>
<sequence>MQQQSKNGFLANEISSSKSCDVGSSVEDTNEIVVRKKAGISEANGVTNFAPVVSLSKSEEEVVRLIGQHLNEIGLSQTAEKLKEESGCILDHPSAAHFQKHILSGKWFEAETDLEDLRPFLLDVKSLTEMRFLLLEEKFLELLEDGKHIEALHVLRHEMNMLNHDQERIHALSILMMASGPEELQKRAKWLGKGKASRYRLMNKLQSFLPASVMLPSGRLRTLLGQALTLQQQNCKFHNTKVTCDLGNFSLLNDHECSREQFPCVTVQTLSDHCDDVLYCKFSNDGSMLATGSKDSTVIIWNVDPETRKLSRSMTLDGHTTAVGHVAWSPKGDYLVVCAGGGEADCPDVWIWNFIYSTGALEARNSNSPDDSISCASFSPDGRRFACGGLRGQFYICDLSGSVQEHWEGVRVQYCHWKNDSQILVADTHQRVRLYNFDDSTDFTVFQDDISNDVMSFAVDKSGRNIILNIKNQGIHWWDLTDRVLVRKFQGVSQGFFMNYSCFGGVNEDFIASGSEDNQVYIYHKSKENPIQILSGHTRNVNCVDWNPRYPDMLVSASDDGTIRVWGPAKPSTSKVMRGHHAF</sequence>
<evidence type="ECO:0000256" key="4">
    <source>
        <dbReference type="ARBA" id="ARBA00022737"/>
    </source>
</evidence>
<evidence type="ECO:0000256" key="2">
    <source>
        <dbReference type="ARBA" id="ARBA00022490"/>
    </source>
</evidence>
<dbReference type="PROSITE" id="PS50294">
    <property type="entry name" value="WD_REPEATS_REGION"/>
    <property type="match status" value="2"/>
</dbReference>
<dbReference type="EMBL" id="JAVRJZ010000019">
    <property type="protein sequence ID" value="KAK2708099.1"/>
    <property type="molecule type" value="Genomic_DNA"/>
</dbReference>
<keyword evidence="4" id="KW-0677">Repeat</keyword>
<dbReference type="InterPro" id="IPR011047">
    <property type="entry name" value="Quinoprotein_ADH-like_sf"/>
</dbReference>
<evidence type="ECO:0000256" key="1">
    <source>
        <dbReference type="ARBA" id="ARBA00004496"/>
    </source>
</evidence>
<evidence type="ECO:0000259" key="6">
    <source>
        <dbReference type="PROSITE" id="PS50897"/>
    </source>
</evidence>
<dbReference type="PANTHER" id="PTHR22838:SF0">
    <property type="entry name" value="WD REPEAT-CONTAINING PROTEIN 26"/>
    <property type="match status" value="1"/>
</dbReference>
<reference evidence="7" key="1">
    <citation type="submission" date="2023-07" db="EMBL/GenBank/DDBJ databases">
        <title>Chromosome-level genome assembly of Artemia franciscana.</title>
        <authorList>
            <person name="Jo E."/>
        </authorList>
    </citation>
    <scope>NUCLEOTIDE SEQUENCE</scope>
    <source>
        <tissue evidence="7">Whole body</tissue>
    </source>
</reference>